<dbReference type="Proteomes" id="UP000649075">
    <property type="component" value="Unassembled WGS sequence"/>
</dbReference>
<dbReference type="EMBL" id="JACRWH010000074">
    <property type="protein sequence ID" value="MBC6013271.1"/>
    <property type="molecule type" value="Genomic_DNA"/>
</dbReference>
<name>A0ABR7KLH4_9FIRM</name>
<proteinExistence type="predicted"/>
<keyword evidence="1" id="KW-0812">Transmembrane</keyword>
<gene>
    <name evidence="2" type="ORF">H8911_11305</name>
</gene>
<feature type="transmembrane region" description="Helical" evidence="1">
    <location>
        <begin position="6"/>
        <end position="34"/>
    </location>
</feature>
<keyword evidence="1" id="KW-0472">Membrane</keyword>
<sequence>MGNRLLSILGLLIALVGIVFGGNLVLVIIGYVILGLEQMIKDKEESTASGMDEIIKEFFEDVQFNPNTHMLNVSDTNILLPKHDYCSGNRYVQGKYKGFSVAFCTIKLTD</sequence>
<organism evidence="2 3">
    <name type="scientific">Holdemanella hominis</name>
    <dbReference type="NCBI Taxonomy" id="2764327"/>
    <lineage>
        <taxon>Bacteria</taxon>
        <taxon>Bacillati</taxon>
        <taxon>Bacillota</taxon>
        <taxon>Erysipelotrichia</taxon>
        <taxon>Erysipelotrichales</taxon>
        <taxon>Erysipelotrichaceae</taxon>
        <taxon>Holdemanella</taxon>
    </lineage>
</organism>
<evidence type="ECO:0000313" key="2">
    <source>
        <dbReference type="EMBL" id="MBC6013271.1"/>
    </source>
</evidence>
<evidence type="ECO:0000256" key="1">
    <source>
        <dbReference type="SAM" id="Phobius"/>
    </source>
</evidence>
<accession>A0ABR7KLH4</accession>
<keyword evidence="3" id="KW-1185">Reference proteome</keyword>
<dbReference type="RefSeq" id="WP_186999725.1">
    <property type="nucleotide sequence ID" value="NZ_JACRWH010000074.1"/>
</dbReference>
<comment type="caution">
    <text evidence="2">The sequence shown here is derived from an EMBL/GenBank/DDBJ whole genome shotgun (WGS) entry which is preliminary data.</text>
</comment>
<keyword evidence="1" id="KW-1133">Transmembrane helix</keyword>
<protein>
    <submittedName>
        <fullName evidence="2">Uncharacterized protein</fullName>
    </submittedName>
</protein>
<reference evidence="2 3" key="1">
    <citation type="submission" date="2020-08" db="EMBL/GenBank/DDBJ databases">
        <authorList>
            <person name="Liu C."/>
            <person name="Sun Q."/>
        </authorList>
    </citation>
    <scope>NUCLEOTIDE SEQUENCE [LARGE SCALE GENOMIC DNA]</scope>
    <source>
        <strain evidence="2 3">L34</strain>
    </source>
</reference>
<evidence type="ECO:0000313" key="3">
    <source>
        <dbReference type="Proteomes" id="UP000649075"/>
    </source>
</evidence>